<dbReference type="GO" id="GO:0007064">
    <property type="term" value="P:mitotic sister chromatid cohesion"/>
    <property type="evidence" value="ECO:0007669"/>
    <property type="project" value="TreeGrafter"/>
</dbReference>
<dbReference type="InterPro" id="IPR000182">
    <property type="entry name" value="GNAT_dom"/>
</dbReference>
<dbReference type="Pfam" id="PF13878">
    <property type="entry name" value="zf-C2H2_3"/>
    <property type="match status" value="1"/>
</dbReference>
<evidence type="ECO:0000256" key="10">
    <source>
        <dbReference type="ARBA" id="ARBA00023315"/>
    </source>
</evidence>
<dbReference type="GO" id="GO:0061733">
    <property type="term" value="F:protein-lysine-acetyltransferase activity"/>
    <property type="evidence" value="ECO:0007669"/>
    <property type="project" value="TreeGrafter"/>
</dbReference>
<dbReference type="Proteomes" id="UP000268321">
    <property type="component" value="Unassembled WGS sequence"/>
</dbReference>
<dbReference type="InterPro" id="IPR016181">
    <property type="entry name" value="Acyl_CoA_acyltransferase"/>
</dbReference>
<keyword evidence="9" id="KW-0131">Cell cycle</keyword>
<keyword evidence="5" id="KW-0479">Metal-binding</keyword>
<dbReference type="Gene3D" id="3.40.630.30">
    <property type="match status" value="1"/>
</dbReference>
<name>A0A4P9ZCF8_9ASCO</name>
<proteinExistence type="inferred from homology"/>
<evidence type="ECO:0000259" key="12">
    <source>
        <dbReference type="PROSITE" id="PS51186"/>
    </source>
</evidence>
<evidence type="ECO:0000256" key="3">
    <source>
        <dbReference type="ARBA" id="ARBA00022043"/>
    </source>
</evidence>
<keyword evidence="6" id="KW-0863">Zinc-finger</keyword>
<keyword evidence="8" id="KW-0539">Nucleus</keyword>
<dbReference type="PANTHER" id="PTHR45884:SF2">
    <property type="entry name" value="N-ACETYLTRANSFERASE ECO"/>
    <property type="match status" value="1"/>
</dbReference>
<dbReference type="Pfam" id="PF13880">
    <property type="entry name" value="Acetyltransf_13"/>
    <property type="match status" value="1"/>
</dbReference>
<keyword evidence="14" id="KW-1185">Reference proteome</keyword>
<evidence type="ECO:0000256" key="8">
    <source>
        <dbReference type="ARBA" id="ARBA00023242"/>
    </source>
</evidence>
<keyword evidence="4" id="KW-0808">Transferase</keyword>
<gene>
    <name evidence="13" type="ORF">METBISCDRAFT_15956</name>
</gene>
<dbReference type="SUPFAM" id="SSF55729">
    <property type="entry name" value="Acyl-CoA N-acyltransferases (Nat)"/>
    <property type="match status" value="1"/>
</dbReference>
<evidence type="ECO:0000313" key="14">
    <source>
        <dbReference type="Proteomes" id="UP000268321"/>
    </source>
</evidence>
<feature type="domain" description="N-acetyltransferase" evidence="12">
    <location>
        <begin position="84"/>
        <end position="242"/>
    </location>
</feature>
<dbReference type="OrthoDB" id="428854at2759"/>
<protein>
    <recommendedName>
        <fullName evidence="3">N-acetyltransferase ECO1</fullName>
    </recommendedName>
    <alternativeName>
        <fullName evidence="11">Establishment of cohesion protein 1</fullName>
    </alternativeName>
</protein>
<sequence>MTRLSKQGILNLPLATKPTSCKTCGMDFYSYVGKDASVHARYHDVFVNGPKCDLDADTNLHCNRLRVSLGRSSVECSVYCVDKKNFRLVRKIETLLETVNRALNAPPENAAWKEISESGSAGYAFAAVLNRRIVGLCVTEPITDIQKQTRWVVDRTQAVVPGQVNNRCKVGISRIWVAAKWRRHGIAQLLLETVQRALVYGMTLQKHEIAFSQPSHAGGKLARQFNGLCHKSGEILVPIYLE</sequence>
<dbReference type="InterPro" id="IPR028005">
    <property type="entry name" value="AcTrfase_ESCO_Znf_dom"/>
</dbReference>
<accession>A0A4P9ZCF8</accession>
<reference evidence="14" key="1">
    <citation type="journal article" date="2018" name="Nat. Microbiol.">
        <title>Leveraging single-cell genomics to expand the fungal tree of life.</title>
        <authorList>
            <person name="Ahrendt S.R."/>
            <person name="Quandt C.A."/>
            <person name="Ciobanu D."/>
            <person name="Clum A."/>
            <person name="Salamov A."/>
            <person name="Andreopoulos B."/>
            <person name="Cheng J.F."/>
            <person name="Woyke T."/>
            <person name="Pelin A."/>
            <person name="Henrissat B."/>
            <person name="Reynolds N.K."/>
            <person name="Benny G.L."/>
            <person name="Smith M.E."/>
            <person name="James T.Y."/>
            <person name="Grigoriev I.V."/>
        </authorList>
    </citation>
    <scope>NUCLEOTIDE SEQUENCE [LARGE SCALE GENOMIC DNA]</scope>
    <source>
        <strain evidence="14">Baker2002</strain>
    </source>
</reference>
<dbReference type="GO" id="GO:0000785">
    <property type="term" value="C:chromatin"/>
    <property type="evidence" value="ECO:0007669"/>
    <property type="project" value="TreeGrafter"/>
</dbReference>
<dbReference type="PROSITE" id="PS51186">
    <property type="entry name" value="GNAT"/>
    <property type="match status" value="1"/>
</dbReference>
<comment type="similarity">
    <text evidence="2">Belongs to the acetyltransferase family. ECO subfamily.</text>
</comment>
<evidence type="ECO:0000256" key="6">
    <source>
        <dbReference type="ARBA" id="ARBA00022771"/>
    </source>
</evidence>
<evidence type="ECO:0000256" key="4">
    <source>
        <dbReference type="ARBA" id="ARBA00022679"/>
    </source>
</evidence>
<dbReference type="PANTHER" id="PTHR45884">
    <property type="entry name" value="N-ACETYLTRANSFERASE ECO"/>
    <property type="match status" value="1"/>
</dbReference>
<evidence type="ECO:0000256" key="5">
    <source>
        <dbReference type="ARBA" id="ARBA00022723"/>
    </source>
</evidence>
<dbReference type="EMBL" id="ML004456">
    <property type="protein sequence ID" value="RKP30565.1"/>
    <property type="molecule type" value="Genomic_DNA"/>
</dbReference>
<evidence type="ECO:0000256" key="11">
    <source>
        <dbReference type="ARBA" id="ARBA00032212"/>
    </source>
</evidence>
<dbReference type="GO" id="GO:0008270">
    <property type="term" value="F:zinc ion binding"/>
    <property type="evidence" value="ECO:0007669"/>
    <property type="project" value="UniProtKB-KW"/>
</dbReference>
<comment type="subcellular location">
    <subcellularLocation>
        <location evidence="1">Nucleus</location>
    </subcellularLocation>
</comment>
<evidence type="ECO:0000256" key="1">
    <source>
        <dbReference type="ARBA" id="ARBA00004123"/>
    </source>
</evidence>
<evidence type="ECO:0000313" key="13">
    <source>
        <dbReference type="EMBL" id="RKP30565.1"/>
    </source>
</evidence>
<evidence type="ECO:0000256" key="9">
    <source>
        <dbReference type="ARBA" id="ARBA00023306"/>
    </source>
</evidence>
<keyword evidence="10" id="KW-0012">Acyltransferase</keyword>
<organism evidence="13 14">
    <name type="scientific">Metschnikowia bicuspidata</name>
    <dbReference type="NCBI Taxonomy" id="27322"/>
    <lineage>
        <taxon>Eukaryota</taxon>
        <taxon>Fungi</taxon>
        <taxon>Dikarya</taxon>
        <taxon>Ascomycota</taxon>
        <taxon>Saccharomycotina</taxon>
        <taxon>Pichiomycetes</taxon>
        <taxon>Metschnikowiaceae</taxon>
        <taxon>Metschnikowia</taxon>
    </lineage>
</organism>
<dbReference type="GO" id="GO:0005634">
    <property type="term" value="C:nucleus"/>
    <property type="evidence" value="ECO:0007669"/>
    <property type="project" value="UniProtKB-SubCell"/>
</dbReference>
<dbReference type="AlphaFoldDB" id="A0A4P9ZCF8"/>
<evidence type="ECO:0000256" key="7">
    <source>
        <dbReference type="ARBA" id="ARBA00022833"/>
    </source>
</evidence>
<keyword evidence="7" id="KW-0862">Zinc</keyword>
<evidence type="ECO:0000256" key="2">
    <source>
        <dbReference type="ARBA" id="ARBA00005816"/>
    </source>
</evidence>
<dbReference type="InterPro" id="IPR028009">
    <property type="entry name" value="ESCO_Acetyltransf_dom"/>
</dbReference>